<evidence type="ECO:0000313" key="14">
    <source>
        <dbReference type="EMBL" id="MCQ1529967.1"/>
    </source>
</evidence>
<evidence type="ECO:0000256" key="13">
    <source>
        <dbReference type="SAM" id="Phobius"/>
    </source>
</evidence>
<evidence type="ECO:0000256" key="11">
    <source>
        <dbReference type="ARBA" id="ARBA00023136"/>
    </source>
</evidence>
<evidence type="ECO:0000256" key="8">
    <source>
        <dbReference type="ARBA" id="ARBA00022692"/>
    </source>
</evidence>
<keyword evidence="9 13" id="KW-1133">Transmembrane helix</keyword>
<reference evidence="14 15" key="1">
    <citation type="submission" date="2021-10" db="EMBL/GenBank/DDBJ databases">
        <title>Lutispora strain m25 sp. nov., a thermophilic, non-spore-forming bacterium isolated from a lab-scale methanogenic bioreactor digesting anaerobic sludge.</title>
        <authorList>
            <person name="El Houari A."/>
            <person name="Mcdonald J."/>
        </authorList>
    </citation>
    <scope>NUCLEOTIDE SEQUENCE [LARGE SCALE GENOMIC DNA]</scope>
    <source>
        <strain evidence="15">m25</strain>
    </source>
</reference>
<feature type="transmembrane region" description="Helical" evidence="13">
    <location>
        <begin position="197"/>
        <end position="217"/>
    </location>
</feature>
<dbReference type="PIRSF" id="PIRSF006603">
    <property type="entry name" value="DinF"/>
    <property type="match status" value="1"/>
</dbReference>
<keyword evidence="10" id="KW-0406">Ion transport</keyword>
<dbReference type="PANTHER" id="PTHR43298:SF2">
    <property type="entry name" value="FMN_FAD EXPORTER YEEO-RELATED"/>
    <property type="match status" value="1"/>
</dbReference>
<feature type="transmembrane region" description="Helical" evidence="13">
    <location>
        <begin position="138"/>
        <end position="159"/>
    </location>
</feature>
<accession>A0ABT1NFD3</accession>
<dbReference type="InterPro" id="IPR050222">
    <property type="entry name" value="MATE_MdtK"/>
</dbReference>
<comment type="caution">
    <text evidence="14">The sequence shown here is derived from an EMBL/GenBank/DDBJ whole genome shotgun (WGS) entry which is preliminary data.</text>
</comment>
<feature type="transmembrane region" description="Helical" evidence="13">
    <location>
        <begin position="365"/>
        <end position="386"/>
    </location>
</feature>
<dbReference type="Pfam" id="PF01554">
    <property type="entry name" value="MatE"/>
    <property type="match status" value="2"/>
</dbReference>
<feature type="transmembrane region" description="Helical" evidence="13">
    <location>
        <begin position="324"/>
        <end position="345"/>
    </location>
</feature>
<keyword evidence="5" id="KW-0813">Transport</keyword>
<protein>
    <recommendedName>
        <fullName evidence="4">Probable multidrug resistance protein NorM</fullName>
    </recommendedName>
    <alternativeName>
        <fullName evidence="12">Multidrug-efflux transporter</fullName>
    </alternativeName>
</protein>
<evidence type="ECO:0000256" key="3">
    <source>
        <dbReference type="ARBA" id="ARBA00010199"/>
    </source>
</evidence>
<keyword evidence="6" id="KW-0050">Antiport</keyword>
<dbReference type="InterPro" id="IPR002528">
    <property type="entry name" value="MATE_fam"/>
</dbReference>
<feature type="transmembrane region" description="Helical" evidence="13">
    <location>
        <begin position="422"/>
        <end position="444"/>
    </location>
</feature>
<comment type="function">
    <text evidence="1">Multidrug efflux pump.</text>
</comment>
<dbReference type="RefSeq" id="WP_255227485.1">
    <property type="nucleotide sequence ID" value="NZ_JAJEKE010000008.1"/>
</dbReference>
<name>A0ABT1NFD3_9FIRM</name>
<keyword evidence="7" id="KW-1003">Cell membrane</keyword>
<proteinExistence type="inferred from homology"/>
<dbReference type="PANTHER" id="PTHR43298">
    <property type="entry name" value="MULTIDRUG RESISTANCE PROTEIN NORM-RELATED"/>
    <property type="match status" value="1"/>
</dbReference>
<dbReference type="CDD" id="cd13137">
    <property type="entry name" value="MATE_NorM_like"/>
    <property type="match status" value="1"/>
</dbReference>
<evidence type="ECO:0000256" key="6">
    <source>
        <dbReference type="ARBA" id="ARBA00022449"/>
    </source>
</evidence>
<feature type="transmembrane region" description="Helical" evidence="13">
    <location>
        <begin position="398"/>
        <end position="416"/>
    </location>
</feature>
<feature type="transmembrane region" description="Helical" evidence="13">
    <location>
        <begin position="171"/>
        <end position="191"/>
    </location>
</feature>
<keyword evidence="15" id="KW-1185">Reference proteome</keyword>
<organism evidence="14 15">
    <name type="scientific">Lutispora saccharofermentans</name>
    <dbReference type="NCBI Taxonomy" id="3024236"/>
    <lineage>
        <taxon>Bacteria</taxon>
        <taxon>Bacillati</taxon>
        <taxon>Bacillota</taxon>
        <taxon>Clostridia</taxon>
        <taxon>Lutisporales</taxon>
        <taxon>Lutisporaceae</taxon>
        <taxon>Lutispora</taxon>
    </lineage>
</organism>
<dbReference type="NCBIfam" id="TIGR00797">
    <property type="entry name" value="matE"/>
    <property type="match status" value="1"/>
</dbReference>
<dbReference type="EMBL" id="JAJEKE010000008">
    <property type="protein sequence ID" value="MCQ1529967.1"/>
    <property type="molecule type" value="Genomic_DNA"/>
</dbReference>
<evidence type="ECO:0000256" key="4">
    <source>
        <dbReference type="ARBA" id="ARBA00020268"/>
    </source>
</evidence>
<feature type="transmembrane region" description="Helical" evidence="13">
    <location>
        <begin position="51"/>
        <end position="80"/>
    </location>
</feature>
<evidence type="ECO:0000256" key="12">
    <source>
        <dbReference type="ARBA" id="ARBA00031636"/>
    </source>
</evidence>
<evidence type="ECO:0000313" key="15">
    <source>
        <dbReference type="Proteomes" id="UP001651880"/>
    </source>
</evidence>
<dbReference type="Proteomes" id="UP001651880">
    <property type="component" value="Unassembled WGS sequence"/>
</dbReference>
<feature type="transmembrane region" description="Helical" evidence="13">
    <location>
        <begin position="100"/>
        <end position="118"/>
    </location>
</feature>
<feature type="transmembrane region" description="Helical" evidence="13">
    <location>
        <begin position="21"/>
        <end position="39"/>
    </location>
</feature>
<evidence type="ECO:0000256" key="1">
    <source>
        <dbReference type="ARBA" id="ARBA00003408"/>
    </source>
</evidence>
<sequence>MENKSVLFKEFDKKSCITIMALAFPAMIENILQVFIGVADTYFVGKIGTEAIAGVGVTNLIMNIYIVFFLALGVGTAAIVSRNIGAGNIENANNAVKQSFIMAFAIGIVFGIINLIFSRNILLFLGAEESVLEYALPYFFSVAVPSVFLCLMMVLSSALRGSGDTKTPMQISIVMNITNIVLDYILIFGIFNFNGLGILGAGIATTISRIIGFMLLMKKINSNNNVKIHMNLMDKWCIDKDILKSIAEIGLPAAFEKLFMRFGQLIYGGMIVKIGTEAYAAHNIAGTIETFSYLPGMGFGVAAATLVGQKLGANRKDMAQKLGFMSYLLSAGFMMIVGAVFYLFALPLAKIFSTDQEVIDMVVKVLRIIALVQPFVCSTLVITSALQGAGDTKFPMCSTLIGIWGFRVLGVYILGLKLKMGLVGVWLAISVDLIIRGIILMIRFMNGKWKDKKI</sequence>
<comment type="similarity">
    <text evidence="3">Belongs to the multi antimicrobial extrusion (MATE) (TC 2.A.66.1) family.</text>
</comment>
<keyword evidence="11 13" id="KW-0472">Membrane</keyword>
<dbReference type="InterPro" id="IPR048279">
    <property type="entry name" value="MdtK-like"/>
</dbReference>
<comment type="subcellular location">
    <subcellularLocation>
        <location evidence="2">Cell membrane</location>
        <topology evidence="2">Multi-pass membrane protein</topology>
    </subcellularLocation>
</comment>
<evidence type="ECO:0000256" key="10">
    <source>
        <dbReference type="ARBA" id="ARBA00023065"/>
    </source>
</evidence>
<gene>
    <name evidence="14" type="ORF">LJD61_10475</name>
</gene>
<evidence type="ECO:0000256" key="5">
    <source>
        <dbReference type="ARBA" id="ARBA00022448"/>
    </source>
</evidence>
<evidence type="ECO:0000256" key="2">
    <source>
        <dbReference type="ARBA" id="ARBA00004651"/>
    </source>
</evidence>
<evidence type="ECO:0000256" key="7">
    <source>
        <dbReference type="ARBA" id="ARBA00022475"/>
    </source>
</evidence>
<evidence type="ECO:0000256" key="9">
    <source>
        <dbReference type="ARBA" id="ARBA00022989"/>
    </source>
</evidence>
<keyword evidence="8 13" id="KW-0812">Transmembrane</keyword>